<dbReference type="Proteomes" id="UP000001399">
    <property type="component" value="Chromosome"/>
</dbReference>
<organism evidence="2 3">
    <name type="scientific">Rhodomicrobium vannielii (strain ATCC 17100 / DSM 162 / LMG 4299 / NCIMB 10020 / ATH 3.1.1)</name>
    <dbReference type="NCBI Taxonomy" id="648757"/>
    <lineage>
        <taxon>Bacteria</taxon>
        <taxon>Pseudomonadati</taxon>
        <taxon>Pseudomonadota</taxon>
        <taxon>Alphaproteobacteria</taxon>
        <taxon>Hyphomicrobiales</taxon>
        <taxon>Hyphomicrobiaceae</taxon>
        <taxon>Rhodomicrobium</taxon>
    </lineage>
</organism>
<dbReference type="AlphaFoldDB" id="E3I775"/>
<dbReference type="OrthoDB" id="7801725at2"/>
<accession>E3I775</accession>
<gene>
    <name evidence="2" type="ordered locus">Rvan_1471</name>
</gene>
<evidence type="ECO:0000259" key="1">
    <source>
        <dbReference type="Pfam" id="PF09588"/>
    </source>
</evidence>
<dbReference type="Pfam" id="PF09588">
    <property type="entry name" value="YqaJ"/>
    <property type="match status" value="1"/>
</dbReference>
<dbReference type="EMBL" id="CP002292">
    <property type="protein sequence ID" value="ADP70726.1"/>
    <property type="molecule type" value="Genomic_DNA"/>
</dbReference>
<dbReference type="RefSeq" id="WP_013419127.1">
    <property type="nucleotide sequence ID" value="NC_014664.1"/>
</dbReference>
<evidence type="ECO:0000313" key="3">
    <source>
        <dbReference type="Proteomes" id="UP000001399"/>
    </source>
</evidence>
<dbReference type="SUPFAM" id="SSF52980">
    <property type="entry name" value="Restriction endonuclease-like"/>
    <property type="match status" value="1"/>
</dbReference>
<dbReference type="InterPro" id="IPR011604">
    <property type="entry name" value="PDDEXK-like_dom_sf"/>
</dbReference>
<dbReference type="InterPro" id="IPR011335">
    <property type="entry name" value="Restrct_endonuc-II-like"/>
</dbReference>
<dbReference type="eggNOG" id="COG5377">
    <property type="taxonomic scope" value="Bacteria"/>
</dbReference>
<proteinExistence type="predicted"/>
<protein>
    <submittedName>
        <fullName evidence="2">YqaJ viral recombinase family</fullName>
    </submittedName>
</protein>
<dbReference type="InterPro" id="IPR019080">
    <property type="entry name" value="YqaJ_viral_recombinase"/>
</dbReference>
<feature type="domain" description="YqaJ viral recombinase" evidence="1">
    <location>
        <begin position="26"/>
        <end position="168"/>
    </location>
</feature>
<reference evidence="3" key="1">
    <citation type="journal article" date="2011" name="J. Bacteriol.">
        <title>Genome sequences of eight morphologically diverse alphaproteobacteria.</title>
        <authorList>
            <consortium name="US DOE Joint Genome Institute"/>
            <person name="Brown P.J."/>
            <person name="Kysela D.T."/>
            <person name="Buechlein A."/>
            <person name="Hemmerich C."/>
            <person name="Brun Y.V."/>
        </authorList>
    </citation>
    <scope>NUCLEOTIDE SEQUENCE [LARGE SCALE GENOMIC DNA]</scope>
    <source>
        <strain evidence="3">ATCC 17100 / ATH 3.1.1 / DSM 162 / LMG 4299</strain>
    </source>
</reference>
<dbReference type="Gene3D" id="3.90.320.10">
    <property type="match status" value="1"/>
</dbReference>
<dbReference type="KEGG" id="rva:Rvan_1471"/>
<dbReference type="STRING" id="648757.Rvan_1471"/>
<sequence>MSTALTNCKPYSSDAEWFKPSTERAWLALRESDITATQAAALFGVSPYQTPFDLYHQLAGTLRVEFEENERMRWGKRLQSAIARGICKDNGWKIIDGHRFLYARSKDHSGLGCSPDYIVFDPARPALGYGCLEIKNVDFFVGKDDWAEDEAPPHIEFQLQHQIGVCGFSWGVIGGLVGGNTVKLFERQADAEVIEKIFTAAGEMRERVARGEPPAPDYLKDYETLRALYRNAEPGKSINLDQPEPDVDRDTLTKLIEAAHEAEVAAKKADDLKKATRAELLDFLKDTETVFGVGWKVSATTTHRAASVVNYPATTYRNLRITQPKPKKGKS</sequence>
<evidence type="ECO:0000313" key="2">
    <source>
        <dbReference type="EMBL" id="ADP70726.1"/>
    </source>
</evidence>
<name>E3I775_RHOVT</name>
<keyword evidence="3" id="KW-1185">Reference proteome</keyword>
<dbReference type="HOGENOM" id="CLU_879428_0_0_5"/>